<proteinExistence type="predicted"/>
<name>A0A0N4T7J3_BRUPA</name>
<dbReference type="AlphaFoldDB" id="A0A0N4T7J3"/>
<dbReference type="Proteomes" id="UP000278627">
    <property type="component" value="Unassembled WGS sequence"/>
</dbReference>
<keyword evidence="1" id="KW-0472">Membrane</keyword>
<organism evidence="4">
    <name type="scientific">Brugia pahangi</name>
    <name type="common">Filarial nematode worm</name>
    <dbReference type="NCBI Taxonomy" id="6280"/>
    <lineage>
        <taxon>Eukaryota</taxon>
        <taxon>Metazoa</taxon>
        <taxon>Ecdysozoa</taxon>
        <taxon>Nematoda</taxon>
        <taxon>Chromadorea</taxon>
        <taxon>Rhabditida</taxon>
        <taxon>Spirurina</taxon>
        <taxon>Spiruromorpha</taxon>
        <taxon>Filarioidea</taxon>
        <taxon>Onchocercidae</taxon>
        <taxon>Brugia</taxon>
    </lineage>
</organism>
<evidence type="ECO:0000313" key="2">
    <source>
        <dbReference type="EMBL" id="VDN85330.1"/>
    </source>
</evidence>
<evidence type="ECO:0000313" key="4">
    <source>
        <dbReference type="WBParaSite" id="BPAG_0000418001-mRNA-1"/>
    </source>
</evidence>
<keyword evidence="1" id="KW-1133">Transmembrane helix</keyword>
<keyword evidence="1" id="KW-0812">Transmembrane</keyword>
<feature type="transmembrane region" description="Helical" evidence="1">
    <location>
        <begin position="60"/>
        <end position="82"/>
    </location>
</feature>
<protein>
    <submittedName>
        <fullName evidence="4">Transmembrane protein</fullName>
    </submittedName>
</protein>
<reference evidence="2 3" key="2">
    <citation type="submission" date="2018-11" db="EMBL/GenBank/DDBJ databases">
        <authorList>
            <consortium name="Pathogen Informatics"/>
        </authorList>
    </citation>
    <scope>NUCLEOTIDE SEQUENCE [LARGE SCALE GENOMIC DNA]</scope>
</reference>
<accession>A0A0N4T7J3</accession>
<keyword evidence="3" id="KW-1185">Reference proteome</keyword>
<evidence type="ECO:0000313" key="3">
    <source>
        <dbReference type="Proteomes" id="UP000278627"/>
    </source>
</evidence>
<dbReference type="WBParaSite" id="BPAG_0000418001-mRNA-1">
    <property type="protein sequence ID" value="BPAG_0000418001-mRNA-1"/>
    <property type="gene ID" value="BPAG_0000418001"/>
</dbReference>
<dbReference type="EMBL" id="UZAD01001786">
    <property type="protein sequence ID" value="VDN85330.1"/>
    <property type="molecule type" value="Genomic_DNA"/>
</dbReference>
<evidence type="ECO:0000256" key="1">
    <source>
        <dbReference type="SAM" id="Phobius"/>
    </source>
</evidence>
<gene>
    <name evidence="2" type="ORF">BPAG_LOCUS4144</name>
</gene>
<reference evidence="4" key="1">
    <citation type="submission" date="2017-02" db="UniProtKB">
        <authorList>
            <consortium name="WormBaseParasite"/>
        </authorList>
    </citation>
    <scope>IDENTIFICATION</scope>
</reference>
<feature type="transmembrane region" description="Helical" evidence="1">
    <location>
        <begin position="30"/>
        <end position="48"/>
    </location>
</feature>
<sequence>MDGWINEAKIFADGKLLDGKDCCRFESLPTIHFTLSWFISVIATVYSVQKMIPYLMLPHLFISLFLLFVAILLIILIAYHIITG</sequence>